<name>A0A1B2I9Y8_9CAUD</name>
<gene>
    <name evidence="1" type="ORF">ASESINO_33</name>
</gene>
<evidence type="ECO:0000313" key="1">
    <source>
        <dbReference type="EMBL" id="ANZ48046.1"/>
    </source>
</evidence>
<keyword evidence="2" id="KW-1185">Reference proteome</keyword>
<dbReference type="GeneID" id="29056983"/>
<dbReference type="RefSeq" id="YP_009290651.1">
    <property type="nucleotide sequence ID" value="NC_031107.2"/>
</dbReference>
<organism evidence="1 2">
    <name type="scientific">Erwinia phage vB_EamM_Asesino</name>
    <dbReference type="NCBI Taxonomy" id="1883370"/>
    <lineage>
        <taxon>Viruses</taxon>
        <taxon>Duplodnaviria</taxon>
        <taxon>Heunggongvirae</taxon>
        <taxon>Uroviricota</taxon>
        <taxon>Caudoviricetes</taxon>
        <taxon>Chimalliviridae</taxon>
        <taxon>Erskinevirus</taxon>
        <taxon>Erskinevirus asesino</taxon>
    </lineage>
</organism>
<dbReference type="KEGG" id="vg:29056983"/>
<reference evidence="1" key="1">
    <citation type="submission" date="2016-06" db="EMBL/GenBank/DDBJ databases">
        <authorList>
            <person name="Berg J.A."/>
            <person name="Hyde J.R."/>
            <person name="Breakwell D.P."/>
            <person name="Hope S."/>
            <person name="Grose J.H."/>
        </authorList>
    </citation>
    <scope>NUCLEOTIDE SEQUENCE [LARGE SCALE GENOMIC DNA]</scope>
</reference>
<accession>A0A1B2I9Y8</accession>
<dbReference type="Proteomes" id="UP000202181">
    <property type="component" value="Segment"/>
</dbReference>
<evidence type="ECO:0000313" key="2">
    <source>
        <dbReference type="Proteomes" id="UP000202181"/>
    </source>
</evidence>
<dbReference type="EMBL" id="KX397364">
    <property type="protein sequence ID" value="ANZ48046.1"/>
    <property type="molecule type" value="Genomic_DNA"/>
</dbReference>
<protein>
    <submittedName>
        <fullName evidence="1">Uncharacterized protein</fullName>
    </submittedName>
</protein>
<proteinExistence type="predicted"/>
<dbReference type="OrthoDB" id="17943at10239"/>
<sequence>MLYRVRANHLICVDLGVLGYVNDGEWFLQRVIQYIRSIPRLHISLPVEELNEAELHRNTGWALLSSTRELRFPGTRSDFHQLSEYLRTLNVEYRRWKFDEMMESGSPSVVFDDLKPLLAVYEQCKTQGESAWDVLREYANGLMLQAICDAVKEHFAEPMDMFMTVHKDQVKSFDLYIHFPVEGMSALDLKLMVDVPEE</sequence>